<sequence length="125" mass="14438">MQTVGLIYTLEQCLNRMQTVGLIHTPNQCLNRMQTVGLIHTLEQCLNRMQTVGLIHTLEQCLNRMQTVMLPVSLHVMFRRTVVRVVHRRETVAEGEDAMLHFTPPWFRSWVMTTHGAVVLQSNLT</sequence>
<evidence type="ECO:0000313" key="1">
    <source>
        <dbReference type="EMBL" id="KAJ8400336.1"/>
    </source>
</evidence>
<keyword evidence="2" id="KW-1185">Reference proteome</keyword>
<comment type="caution">
    <text evidence="1">The sequence shown here is derived from an EMBL/GenBank/DDBJ whole genome shotgun (WGS) entry which is preliminary data.</text>
</comment>
<accession>A0AAD7SD09</accession>
<dbReference type="EMBL" id="JAINUG010000077">
    <property type="protein sequence ID" value="KAJ8400336.1"/>
    <property type="molecule type" value="Genomic_DNA"/>
</dbReference>
<dbReference type="Proteomes" id="UP001221898">
    <property type="component" value="Unassembled WGS sequence"/>
</dbReference>
<proteinExistence type="predicted"/>
<protein>
    <submittedName>
        <fullName evidence="1">Uncharacterized protein</fullName>
    </submittedName>
</protein>
<organism evidence="1 2">
    <name type="scientific">Aldrovandia affinis</name>
    <dbReference type="NCBI Taxonomy" id="143900"/>
    <lineage>
        <taxon>Eukaryota</taxon>
        <taxon>Metazoa</taxon>
        <taxon>Chordata</taxon>
        <taxon>Craniata</taxon>
        <taxon>Vertebrata</taxon>
        <taxon>Euteleostomi</taxon>
        <taxon>Actinopterygii</taxon>
        <taxon>Neopterygii</taxon>
        <taxon>Teleostei</taxon>
        <taxon>Notacanthiformes</taxon>
        <taxon>Halosauridae</taxon>
        <taxon>Aldrovandia</taxon>
    </lineage>
</organism>
<dbReference type="AlphaFoldDB" id="A0AAD7SD09"/>
<name>A0AAD7SD09_9TELE</name>
<reference evidence="1" key="1">
    <citation type="journal article" date="2023" name="Science">
        <title>Genome structures resolve the early diversification of teleost fishes.</title>
        <authorList>
            <person name="Parey E."/>
            <person name="Louis A."/>
            <person name="Montfort J."/>
            <person name="Bouchez O."/>
            <person name="Roques C."/>
            <person name="Iampietro C."/>
            <person name="Lluch J."/>
            <person name="Castinel A."/>
            <person name="Donnadieu C."/>
            <person name="Desvignes T."/>
            <person name="Floi Bucao C."/>
            <person name="Jouanno E."/>
            <person name="Wen M."/>
            <person name="Mejri S."/>
            <person name="Dirks R."/>
            <person name="Jansen H."/>
            <person name="Henkel C."/>
            <person name="Chen W.J."/>
            <person name="Zahm M."/>
            <person name="Cabau C."/>
            <person name="Klopp C."/>
            <person name="Thompson A.W."/>
            <person name="Robinson-Rechavi M."/>
            <person name="Braasch I."/>
            <person name="Lecointre G."/>
            <person name="Bobe J."/>
            <person name="Postlethwait J.H."/>
            <person name="Berthelot C."/>
            <person name="Roest Crollius H."/>
            <person name="Guiguen Y."/>
        </authorList>
    </citation>
    <scope>NUCLEOTIDE SEQUENCE</scope>
    <source>
        <strain evidence="1">NC1722</strain>
    </source>
</reference>
<gene>
    <name evidence="1" type="ORF">AAFF_G00397190</name>
</gene>
<evidence type="ECO:0000313" key="2">
    <source>
        <dbReference type="Proteomes" id="UP001221898"/>
    </source>
</evidence>